<keyword evidence="3" id="KW-1185">Reference proteome</keyword>
<gene>
    <name evidence="2" type="ORF">N7468_001366</name>
</gene>
<dbReference type="AlphaFoldDB" id="A0A9W9TXA0"/>
<feature type="compositionally biased region" description="Basic and acidic residues" evidence="1">
    <location>
        <begin position="58"/>
        <end position="105"/>
    </location>
</feature>
<proteinExistence type="predicted"/>
<evidence type="ECO:0008006" key="4">
    <source>
        <dbReference type="Google" id="ProtNLM"/>
    </source>
</evidence>
<organism evidence="2 3">
    <name type="scientific">Penicillium chermesinum</name>
    <dbReference type="NCBI Taxonomy" id="63820"/>
    <lineage>
        <taxon>Eukaryota</taxon>
        <taxon>Fungi</taxon>
        <taxon>Dikarya</taxon>
        <taxon>Ascomycota</taxon>
        <taxon>Pezizomycotina</taxon>
        <taxon>Eurotiomycetes</taxon>
        <taxon>Eurotiomycetidae</taxon>
        <taxon>Eurotiales</taxon>
        <taxon>Aspergillaceae</taxon>
        <taxon>Penicillium</taxon>
    </lineage>
</organism>
<reference evidence="2" key="2">
    <citation type="journal article" date="2023" name="IMA Fungus">
        <title>Comparative genomic study of the Penicillium genus elucidates a diverse pangenome and 15 lateral gene transfer events.</title>
        <authorList>
            <person name="Petersen C."/>
            <person name="Sorensen T."/>
            <person name="Nielsen M.R."/>
            <person name="Sondergaard T.E."/>
            <person name="Sorensen J.L."/>
            <person name="Fitzpatrick D.A."/>
            <person name="Frisvad J.C."/>
            <person name="Nielsen K.L."/>
        </authorList>
    </citation>
    <scope>NUCLEOTIDE SEQUENCE</scope>
    <source>
        <strain evidence="2">IBT 19713</strain>
    </source>
</reference>
<evidence type="ECO:0000313" key="3">
    <source>
        <dbReference type="Proteomes" id="UP001150941"/>
    </source>
</evidence>
<dbReference type="RefSeq" id="XP_058333804.1">
    <property type="nucleotide sequence ID" value="XM_058470663.1"/>
</dbReference>
<dbReference type="EMBL" id="JAPQKS010000002">
    <property type="protein sequence ID" value="KAJ5246383.1"/>
    <property type="molecule type" value="Genomic_DNA"/>
</dbReference>
<evidence type="ECO:0000256" key="1">
    <source>
        <dbReference type="SAM" id="MobiDB-lite"/>
    </source>
</evidence>
<comment type="caution">
    <text evidence="2">The sequence shown here is derived from an EMBL/GenBank/DDBJ whole genome shotgun (WGS) entry which is preliminary data.</text>
</comment>
<name>A0A9W9TXA0_9EURO</name>
<dbReference type="OrthoDB" id="529205at2759"/>
<dbReference type="GeneID" id="83197966"/>
<feature type="region of interest" description="Disordered" evidence="1">
    <location>
        <begin position="58"/>
        <end position="114"/>
    </location>
</feature>
<sequence length="114" mass="12736">MSFLTAIRGGSRHLVQSTRVLPSTSAAFHTANVRQSLKESDKTDRDDLAEYYEAHKEEQLKSTKEGKGKWKHELASNSEAEVKADRGELDPEDKGFQQMQEDVKKGRGSTGQKA</sequence>
<reference evidence="2" key="1">
    <citation type="submission" date="2022-11" db="EMBL/GenBank/DDBJ databases">
        <authorList>
            <person name="Petersen C."/>
        </authorList>
    </citation>
    <scope>NUCLEOTIDE SEQUENCE</scope>
    <source>
        <strain evidence="2">IBT 19713</strain>
    </source>
</reference>
<protein>
    <recommendedName>
        <fullName evidence="4">Mitochondrial carrier protein pet8 protein</fullName>
    </recommendedName>
</protein>
<accession>A0A9W9TXA0</accession>
<dbReference type="Proteomes" id="UP001150941">
    <property type="component" value="Unassembled WGS sequence"/>
</dbReference>
<evidence type="ECO:0000313" key="2">
    <source>
        <dbReference type="EMBL" id="KAJ5246383.1"/>
    </source>
</evidence>